<dbReference type="PROSITE" id="PS51257">
    <property type="entry name" value="PROKAR_LIPOPROTEIN"/>
    <property type="match status" value="1"/>
</dbReference>
<evidence type="ECO:0000313" key="3">
    <source>
        <dbReference type="EMBL" id="PXW74355.1"/>
    </source>
</evidence>
<feature type="chain" id="PRO_5015863357" evidence="1">
    <location>
        <begin position="22"/>
        <end position="261"/>
    </location>
</feature>
<gene>
    <name evidence="3" type="ORF">C7451_10816</name>
</gene>
<keyword evidence="1" id="KW-0732">Signal</keyword>
<accession>A0A2V3V293</accession>
<organism evidence="3 4">
    <name type="scientific">Blastomonas natatoria</name>
    <dbReference type="NCBI Taxonomy" id="34015"/>
    <lineage>
        <taxon>Bacteria</taxon>
        <taxon>Pseudomonadati</taxon>
        <taxon>Pseudomonadota</taxon>
        <taxon>Alphaproteobacteria</taxon>
        <taxon>Sphingomonadales</taxon>
        <taxon>Sphingomonadaceae</taxon>
        <taxon>Blastomonas</taxon>
    </lineage>
</organism>
<dbReference type="InterPro" id="IPR019196">
    <property type="entry name" value="ABC_transp_unknown"/>
</dbReference>
<reference evidence="3 4" key="1">
    <citation type="submission" date="2018-05" db="EMBL/GenBank/DDBJ databases">
        <title>Genomic Encyclopedia of Type Strains, Phase IV (KMG-IV): sequencing the most valuable type-strain genomes for metagenomic binning, comparative biology and taxonomic classification.</title>
        <authorList>
            <person name="Goeker M."/>
        </authorList>
    </citation>
    <scope>NUCLEOTIDE SEQUENCE [LARGE SCALE GENOMIC DNA]</scope>
    <source>
        <strain evidence="3 4">DSM 3183</strain>
    </source>
</reference>
<dbReference type="EMBL" id="QJJM01000008">
    <property type="protein sequence ID" value="PXW74355.1"/>
    <property type="molecule type" value="Genomic_DNA"/>
</dbReference>
<feature type="signal peptide" evidence="1">
    <location>
        <begin position="1"/>
        <end position="21"/>
    </location>
</feature>
<evidence type="ECO:0000259" key="2">
    <source>
        <dbReference type="Pfam" id="PF09822"/>
    </source>
</evidence>
<comment type="caution">
    <text evidence="3">The sequence shown here is derived from an EMBL/GenBank/DDBJ whole genome shotgun (WGS) entry which is preliminary data.</text>
</comment>
<sequence length="261" mass="27731">MRAWLALTLASLAAAACTPMAAEQPDHRRKTEALSPIIPDMPRQRIALMSSLPLVYGAGVDMEGVIAGKADPHPLHQALAAGHDLVLPDALDARTLEGVRLAILVQPRALAPGEFVALDTFVRTGGRLLLFVDPMLEWPRGASLVDPQGPVRSSLMSPLLKHWGIELLNPGIESRRGGKSGALLVHPGQFGVLPGKSGDAQCRVDDDGLSARCRVGAGRVILVADADLLDPEILRNTDESGRATRRFVHDLLTELGQEGGG</sequence>
<proteinExistence type="predicted"/>
<feature type="domain" description="ABC-type uncharacterised transport system" evidence="2">
    <location>
        <begin position="89"/>
        <end position="167"/>
    </location>
</feature>
<evidence type="ECO:0000313" key="4">
    <source>
        <dbReference type="Proteomes" id="UP000248014"/>
    </source>
</evidence>
<dbReference type="RefSeq" id="WP_110299054.1">
    <property type="nucleotide sequence ID" value="NZ_QJJM01000008.1"/>
</dbReference>
<name>A0A2V3V293_9SPHN</name>
<dbReference type="Pfam" id="PF09822">
    <property type="entry name" value="ABC_transp_aux"/>
    <property type="match status" value="1"/>
</dbReference>
<protein>
    <submittedName>
        <fullName evidence="3">ABC transporter family protein</fullName>
    </submittedName>
</protein>
<dbReference type="Proteomes" id="UP000248014">
    <property type="component" value="Unassembled WGS sequence"/>
</dbReference>
<evidence type="ECO:0000256" key="1">
    <source>
        <dbReference type="SAM" id="SignalP"/>
    </source>
</evidence>
<dbReference type="OrthoDB" id="7390937at2"/>
<keyword evidence="4" id="KW-1185">Reference proteome</keyword>
<dbReference type="AlphaFoldDB" id="A0A2V3V293"/>